<dbReference type="InterPro" id="IPR012348">
    <property type="entry name" value="RNR-like"/>
</dbReference>
<dbReference type="CDD" id="cd00657">
    <property type="entry name" value="Ferritin_like"/>
    <property type="match status" value="1"/>
</dbReference>
<organism evidence="1 2">
    <name type="scientific">Derxia gummosa DSM 723</name>
    <dbReference type="NCBI Taxonomy" id="1121388"/>
    <lineage>
        <taxon>Bacteria</taxon>
        <taxon>Pseudomonadati</taxon>
        <taxon>Pseudomonadota</taxon>
        <taxon>Betaproteobacteria</taxon>
        <taxon>Burkholderiales</taxon>
        <taxon>Alcaligenaceae</taxon>
        <taxon>Derxia</taxon>
    </lineage>
</organism>
<dbReference type="RefSeq" id="WP_028311369.1">
    <property type="nucleotide sequence ID" value="NZ_AXWS01000008.1"/>
</dbReference>
<reference evidence="2" key="2">
    <citation type="journal article" date="1995" name="Curr. Opin. Struct. Biol.">
        <title>Di-iron-carboxylate proteins.</title>
        <authorList>
            <person name="Nordlund P."/>
            <person name="Eklund H."/>
        </authorList>
    </citation>
    <scope>NUCLEOTIDE SEQUENCE</scope>
</reference>
<sequence>MTVEPARADTSASDPLPWHWQELDWASMRPGGGHDELLVALIAAASFVESATAVYTRNLVGHFHDRPEVRDWLDAHWRDEELQHGAALREFTQRAWPDFDWPAAYATFHADYTRRCTPDDLNPDPQLELVARCVVETGTATLYRSFHELALAHDEPLLADLTRRIMRDEVSHFRHFHGFFRRVAEPQRRSRLARLRVIAARATEVRDDDAACALRHVHAHRFARRAGDTGFDALRARGASVLRSRYPFAMVVRMGLKPLDLPARVGMAIERPAAWMLARLMR</sequence>
<dbReference type="Proteomes" id="UP000675920">
    <property type="component" value="Unplaced"/>
</dbReference>
<proteinExistence type="predicted"/>
<dbReference type="InterPro" id="IPR009078">
    <property type="entry name" value="Ferritin-like_SF"/>
</dbReference>
<dbReference type="AlphaFoldDB" id="A0A8B6X3J5"/>
<dbReference type="OrthoDB" id="581372at2"/>
<accession>A0A8B6X3J5</accession>
<keyword evidence="1" id="KW-1185">Reference proteome</keyword>
<dbReference type="SUPFAM" id="SSF47240">
    <property type="entry name" value="Ferritin-like"/>
    <property type="match status" value="1"/>
</dbReference>
<dbReference type="GO" id="GO:0016491">
    <property type="term" value="F:oxidoreductase activity"/>
    <property type="evidence" value="ECO:0007669"/>
    <property type="project" value="InterPro"/>
</dbReference>
<dbReference type="Gene3D" id="1.10.620.20">
    <property type="entry name" value="Ribonucleotide Reductase, subunit A"/>
    <property type="match status" value="1"/>
</dbReference>
<evidence type="ECO:0000313" key="1">
    <source>
        <dbReference type="Proteomes" id="UP000675920"/>
    </source>
</evidence>
<protein>
    <submittedName>
        <fullName evidence="2">Ferritin-like domain-containing protein</fullName>
    </submittedName>
</protein>
<name>A0A8B6X3J5_9BURK</name>
<reference evidence="2" key="1">
    <citation type="journal article" date="1987" name="Annu. Rev. Biochem.">
        <title>Ferritin: structure, gene regulation, and cellular function in animals, plants, and microorganisms.</title>
        <authorList>
            <person name="Theil E.C."/>
        </authorList>
    </citation>
    <scope>NUCLEOTIDE SEQUENCE</scope>
</reference>
<reference evidence="2" key="3">
    <citation type="journal article" date="1998" name="Met. Ions Biol. Syst.">
        <title>Structure-function relationships in the ferritins.</title>
        <authorList>
            <person name="Harrison P.M."/>
            <person name="Hempstead P.D."/>
            <person name="Artymiuk P.J."/>
            <person name="Andrews S.C."/>
        </authorList>
    </citation>
    <scope>NUCLEOTIDE SEQUENCE</scope>
</reference>
<evidence type="ECO:0000313" key="2">
    <source>
        <dbReference type="RefSeq" id="WP_028311369.1"/>
    </source>
</evidence>
<reference evidence="2" key="4">
    <citation type="submission" date="2025-08" db="UniProtKB">
        <authorList>
            <consortium name="RefSeq"/>
        </authorList>
    </citation>
    <scope>IDENTIFICATION</scope>
</reference>